<evidence type="ECO:0000313" key="3">
    <source>
        <dbReference type="EMBL" id="TGO03820.1"/>
    </source>
</evidence>
<organism evidence="3 4">
    <name type="scientific">Serinibacter arcticus</name>
    <dbReference type="NCBI Taxonomy" id="1655435"/>
    <lineage>
        <taxon>Bacteria</taxon>
        <taxon>Bacillati</taxon>
        <taxon>Actinomycetota</taxon>
        <taxon>Actinomycetes</taxon>
        <taxon>Micrococcales</taxon>
        <taxon>Beutenbergiaceae</taxon>
        <taxon>Serinibacter</taxon>
    </lineage>
</organism>
<name>A0A4Z1DXM1_9MICO</name>
<dbReference type="InterPro" id="IPR019283">
    <property type="entry name" value="DUF2330"/>
</dbReference>
<sequence>MGVMTVRAARTVARARRTRRTLLSAAVLIAATVGLAGPASASGPVLVTSGNLDISAERAVISWVDGQQHMLLQYDLQGRTESAEPAVVLIATPTAPELAIADPATMSAFVDASTPEIIEEEHWWPDLQTFRGGQDVPAWQRPEVSLAPAGNEVAPHAAGATAEQITAFYTGLGYELDELTVQALQTYTSAGWTISEITVDPGEESLDARSTPVVDLRFASPVAVAPVLLTVGGSLPMTVSTYVLGPERLDRTSMPSSAVVRFSGPVTAADDPLLTDWVAPFGGTAVMTVVDQSISQPAQITDDIYFGPSIFGPVEAGTEVVRVERIILGVPAGLVLVAGGMLVVAVAGVTISRLMQRGYRD</sequence>
<keyword evidence="2" id="KW-0732">Signal</keyword>
<feature type="transmembrane region" description="Helical" evidence="1">
    <location>
        <begin position="326"/>
        <end position="351"/>
    </location>
</feature>
<gene>
    <name evidence="3" type="ORF">SERN_2832</name>
</gene>
<protein>
    <recommendedName>
        <fullName evidence="5">DUF2330 domain-containing protein</fullName>
    </recommendedName>
</protein>
<dbReference type="Pfam" id="PF10092">
    <property type="entry name" value="DUF2330"/>
    <property type="match status" value="1"/>
</dbReference>
<feature type="signal peptide" evidence="2">
    <location>
        <begin position="1"/>
        <end position="41"/>
    </location>
</feature>
<dbReference type="Proteomes" id="UP000297318">
    <property type="component" value="Unassembled WGS sequence"/>
</dbReference>
<dbReference type="PROSITE" id="PS51318">
    <property type="entry name" value="TAT"/>
    <property type="match status" value="1"/>
</dbReference>
<reference evidence="3 4" key="1">
    <citation type="submission" date="2018-11" db="EMBL/GenBank/DDBJ databases">
        <title>Complete genome sequencing of the Actinobacteria Serinibacter sp. K3-2.</title>
        <authorList>
            <person name="Rakitin A.L."/>
            <person name="Beletsky A.V."/>
            <person name="Mardanov A.V."/>
            <person name="Ravin N.V."/>
            <person name="Gromova A.S."/>
            <person name="Filippova S.N."/>
            <person name="Gal'Chenko V.F."/>
        </authorList>
    </citation>
    <scope>NUCLEOTIDE SEQUENCE [LARGE SCALE GENOMIC DNA]</scope>
    <source>
        <strain evidence="3 4">K3-2</strain>
    </source>
</reference>
<evidence type="ECO:0008006" key="5">
    <source>
        <dbReference type="Google" id="ProtNLM"/>
    </source>
</evidence>
<keyword evidence="1" id="KW-0472">Membrane</keyword>
<comment type="caution">
    <text evidence="3">The sequence shown here is derived from an EMBL/GenBank/DDBJ whole genome shotgun (WGS) entry which is preliminary data.</text>
</comment>
<keyword evidence="1" id="KW-1133">Transmembrane helix</keyword>
<keyword evidence="4" id="KW-1185">Reference proteome</keyword>
<evidence type="ECO:0000256" key="1">
    <source>
        <dbReference type="SAM" id="Phobius"/>
    </source>
</evidence>
<dbReference type="EMBL" id="RHPJ01000005">
    <property type="protein sequence ID" value="TGO03820.1"/>
    <property type="molecule type" value="Genomic_DNA"/>
</dbReference>
<dbReference type="AlphaFoldDB" id="A0A4Z1DXM1"/>
<feature type="chain" id="PRO_5021482562" description="DUF2330 domain-containing protein" evidence="2">
    <location>
        <begin position="42"/>
        <end position="361"/>
    </location>
</feature>
<evidence type="ECO:0000313" key="4">
    <source>
        <dbReference type="Proteomes" id="UP000297318"/>
    </source>
</evidence>
<keyword evidence="1" id="KW-0812">Transmembrane</keyword>
<evidence type="ECO:0000256" key="2">
    <source>
        <dbReference type="SAM" id="SignalP"/>
    </source>
</evidence>
<dbReference type="InterPro" id="IPR006311">
    <property type="entry name" value="TAT_signal"/>
</dbReference>
<accession>A0A4Z1DXM1</accession>
<proteinExistence type="predicted"/>